<evidence type="ECO:0000313" key="2">
    <source>
        <dbReference type="EMBL" id="MBD8065150.1"/>
    </source>
</evidence>
<feature type="compositionally biased region" description="Basic and acidic residues" evidence="1">
    <location>
        <begin position="371"/>
        <end position="382"/>
    </location>
</feature>
<organism evidence="2 3">
    <name type="scientific">Devosia oryzisoli</name>
    <dbReference type="NCBI Taxonomy" id="2774138"/>
    <lineage>
        <taxon>Bacteria</taxon>
        <taxon>Pseudomonadati</taxon>
        <taxon>Pseudomonadota</taxon>
        <taxon>Alphaproteobacteria</taxon>
        <taxon>Hyphomicrobiales</taxon>
        <taxon>Devosiaceae</taxon>
        <taxon>Devosia</taxon>
    </lineage>
</organism>
<dbReference type="AlphaFoldDB" id="A0A927FRZ0"/>
<accession>A0A927FRZ0</accession>
<dbReference type="RefSeq" id="WP_191773697.1">
    <property type="nucleotide sequence ID" value="NZ_JACYFU010000001.1"/>
</dbReference>
<name>A0A927FRZ0_9HYPH</name>
<feature type="compositionally biased region" description="Polar residues" evidence="1">
    <location>
        <begin position="383"/>
        <end position="398"/>
    </location>
</feature>
<dbReference type="InterPro" id="IPR036890">
    <property type="entry name" value="HATPase_C_sf"/>
</dbReference>
<keyword evidence="2" id="KW-0067">ATP-binding</keyword>
<evidence type="ECO:0000256" key="1">
    <source>
        <dbReference type="SAM" id="MobiDB-lite"/>
    </source>
</evidence>
<dbReference type="Gene3D" id="3.30.565.10">
    <property type="entry name" value="Histidine kinase-like ATPase, C-terminal domain"/>
    <property type="match status" value="1"/>
</dbReference>
<proteinExistence type="predicted"/>
<keyword evidence="3" id="KW-1185">Reference proteome</keyword>
<dbReference type="Pfam" id="PF13589">
    <property type="entry name" value="HATPase_c_3"/>
    <property type="match status" value="1"/>
</dbReference>
<dbReference type="Proteomes" id="UP000654108">
    <property type="component" value="Unassembled WGS sequence"/>
</dbReference>
<evidence type="ECO:0000313" key="3">
    <source>
        <dbReference type="Proteomes" id="UP000654108"/>
    </source>
</evidence>
<dbReference type="EMBL" id="JACYFU010000001">
    <property type="protein sequence ID" value="MBD8065150.1"/>
    <property type="molecule type" value="Genomic_DNA"/>
</dbReference>
<comment type="caution">
    <text evidence="2">The sequence shown here is derived from an EMBL/GenBank/DDBJ whole genome shotgun (WGS) entry which is preliminary data.</text>
</comment>
<dbReference type="GO" id="GO:0005524">
    <property type="term" value="F:ATP binding"/>
    <property type="evidence" value="ECO:0007669"/>
    <property type="project" value="UniProtKB-KW"/>
</dbReference>
<reference evidence="2" key="1">
    <citation type="submission" date="2020-09" db="EMBL/GenBank/DDBJ databases">
        <title>Genome seq and assembly of Devosia sp.</title>
        <authorList>
            <person name="Chhetri G."/>
        </authorList>
    </citation>
    <scope>NUCLEOTIDE SEQUENCE</scope>
    <source>
        <strain evidence="2">PTR5</strain>
    </source>
</reference>
<dbReference type="SUPFAM" id="SSF55874">
    <property type="entry name" value="ATPase domain of HSP90 chaperone/DNA topoisomerase II/histidine kinase"/>
    <property type="match status" value="1"/>
</dbReference>
<sequence length="548" mass="61752">MTKLITDQDMINDPNAARLIYGLRDTGYNVRTAAADIIDNSIAAGANTVNITIELLHDGRKLVHFGDDGHGMNATEVRNAMRYGADRRRDAKSLGKFGLGLKTASSSVCKRYSVLSRKAADEPISKLTWDLDHVERQNAWEMLAEPVSRDQNELFDELCGVSGTLVVWENCDRLLSKEYTPGAKEQAAVKRLAEALSKHIALVFHRFLDANDGRERTVVINVNGSPVKPWNPFYPEKSEQVLAPNKQTVLVELFDGTEEEAQMKAWILPHRRDMTKEEEAEYARISNRAQGFYVYREGRLIQDGGWMEVFGAPEPHTSLLRIEFDFGHELDEAFRIDVKKSRILFHPDLEDGLRKLLQPVYREAGQRYRRQSREQANKDGTVDHSSANKNIAATSNTAKPHVTGADVNSQTAEINNNRGQKIRIKAPVQNYVSADSIHVEAVTSITNGHLWEFAYRSTGSAEHVPGVLLNKHHDFYQKIYQRAAANGYAVEGMDLLLYAFAMAEQNNTDPELEPVFEDIREEISANLRKLLRNVPDPEPAELADEEDL</sequence>
<gene>
    <name evidence="2" type="ORF">IC608_06660</name>
</gene>
<feature type="region of interest" description="Disordered" evidence="1">
    <location>
        <begin position="365"/>
        <end position="414"/>
    </location>
</feature>
<keyword evidence="2" id="KW-0547">Nucleotide-binding</keyword>
<protein>
    <submittedName>
        <fullName evidence="2">ATP-binding protein</fullName>
    </submittedName>
</protein>